<feature type="compositionally biased region" description="Polar residues" evidence="1">
    <location>
        <begin position="40"/>
        <end position="52"/>
    </location>
</feature>
<dbReference type="AlphaFoldDB" id="J3NSL3"/>
<dbReference type="Proteomes" id="UP000006039">
    <property type="component" value="Unassembled WGS sequence"/>
</dbReference>
<accession>J3NSL3</accession>
<feature type="transmembrane region" description="Helical" evidence="2">
    <location>
        <begin position="145"/>
        <end position="168"/>
    </location>
</feature>
<gene>
    <name evidence="4" type="primary">20344722</name>
    <name evidence="3" type="ORF">GGTG_04264</name>
</gene>
<feature type="transmembrane region" description="Helical" evidence="2">
    <location>
        <begin position="679"/>
        <end position="704"/>
    </location>
</feature>
<protein>
    <submittedName>
        <fullName evidence="3 4">Uncharacterized protein</fullName>
    </submittedName>
</protein>
<keyword evidence="2" id="KW-1133">Transmembrane helix</keyword>
<dbReference type="OrthoDB" id="5428040at2759"/>
<dbReference type="eggNOG" id="ENOG502S4EJ">
    <property type="taxonomic scope" value="Eukaryota"/>
</dbReference>
<reference evidence="4" key="4">
    <citation type="journal article" date="2015" name="G3 (Bethesda)">
        <title>Genome sequences of three phytopathogenic species of the Magnaporthaceae family of fungi.</title>
        <authorList>
            <person name="Okagaki L.H."/>
            <person name="Nunes C.C."/>
            <person name="Sailsbery J."/>
            <person name="Clay B."/>
            <person name="Brown D."/>
            <person name="John T."/>
            <person name="Oh Y."/>
            <person name="Young N."/>
            <person name="Fitzgerald M."/>
            <person name="Haas B.J."/>
            <person name="Zeng Q."/>
            <person name="Young S."/>
            <person name="Adiconis X."/>
            <person name="Fan L."/>
            <person name="Levin J.Z."/>
            <person name="Mitchell T.K."/>
            <person name="Okubara P.A."/>
            <person name="Farman M.L."/>
            <person name="Kohn L.M."/>
            <person name="Birren B."/>
            <person name="Ma L.-J."/>
            <person name="Dean R.A."/>
        </authorList>
    </citation>
    <scope>NUCLEOTIDE SEQUENCE</scope>
    <source>
        <strain evidence="4">R3-111a-1</strain>
    </source>
</reference>
<feature type="transmembrane region" description="Helical" evidence="2">
    <location>
        <begin position="217"/>
        <end position="241"/>
    </location>
</feature>
<sequence length="800" mass="88100">MLLRRLKGADAVYPDPLIAFVSHHAQPSILRALPASAKMTQGPDSNVGNSHSALLPPGPSPRQGHVDNPFLPRDDAAPVPSRPRPELRRSLGVLKMLILVGGTLAIFAVVGFLAFIWKSANDAIVETSPSPSATVWKRLLDSGRLLQVITVSTVLIRFVAALQVGVVTQMLASFVLERGGCSLEDLALLSLTRAETSGPFGGVAFAIWRQRGLANRVFGVLLFLLLIVSGATQLSSTILVADFGPAKVFGNYNKSNINVALQHQGSPFWGTEKKSYWASRAPAYFRFAEDPGSAIQGEDYYDTGTTIRAFLPLGSSSQRTAMRSYAGVTSAFDARVACVRPRLTGISGSLTINHMVLKGNISWTDQHEGVQRFFHLDDINARRTADAVPFSCVIVDAVKPDFNYPQPPVTPMPIFMCPVGDEVGFIKSVMRPEWDYTNRGSDGYFLFNLTAPLNLWKQRTTTPDSTPGEWFLNQTGFAESNSSGIWQSLRFDGSNIGIDITLCFFHPDDRNYQITANSTRDGQEPSPRWWNTRTGEYGSEAARDFLGATLQRRTPEDRGLLRLHPQRNWSAARSKAEEAVQPRTFYNTWSSWVRPQFGTSISLNTAKPFGFDGINVPHRSHASLFQNIMANTGNNAALALQALFTTLMQMAYYDLLDDSYVELTSTMLFSQNVIIPNKWTGFLTFCGVFAAHFVIMLVITAAFLNTNRISFLGNAWHAVAQVVAEAPPNLDVVKFTDKTDDQVKNNLRRKPGYPPVFIRTSAVGEQQRKGKGEEAEQNGYKGLQSEDADTLRRAPLGSTS</sequence>
<feature type="region of interest" description="Disordered" evidence="1">
    <location>
        <begin position="762"/>
        <end position="800"/>
    </location>
</feature>
<reference evidence="3" key="3">
    <citation type="submission" date="2010-09" db="EMBL/GenBank/DDBJ databases">
        <title>Annotation of Gaeumannomyces graminis var. tritici R3-111a-1.</title>
        <authorList>
            <consortium name="The Broad Institute Genome Sequencing Platform"/>
            <person name="Ma L.-J."/>
            <person name="Dead R."/>
            <person name="Young S.K."/>
            <person name="Zeng Q."/>
            <person name="Gargeya S."/>
            <person name="Fitzgerald M."/>
            <person name="Haas B."/>
            <person name="Abouelleil A."/>
            <person name="Alvarado L."/>
            <person name="Arachchi H.M."/>
            <person name="Berlin A."/>
            <person name="Brown A."/>
            <person name="Chapman S.B."/>
            <person name="Chen Z."/>
            <person name="Dunbar C."/>
            <person name="Freedman E."/>
            <person name="Gearin G."/>
            <person name="Gellesch M."/>
            <person name="Goldberg J."/>
            <person name="Griggs A."/>
            <person name="Gujja S."/>
            <person name="Heiman D."/>
            <person name="Howarth C."/>
            <person name="Larson L."/>
            <person name="Lui A."/>
            <person name="MacDonald P.J.P."/>
            <person name="Mehta T."/>
            <person name="Montmayeur A."/>
            <person name="Murphy C."/>
            <person name="Neiman D."/>
            <person name="Pearson M."/>
            <person name="Priest M."/>
            <person name="Roberts A."/>
            <person name="Saif S."/>
            <person name="Shea T."/>
            <person name="Shenoy N."/>
            <person name="Sisk P."/>
            <person name="Stolte C."/>
            <person name="Sykes S."/>
            <person name="Yandava C."/>
            <person name="Wortman J."/>
            <person name="Nusbaum C."/>
            <person name="Birren B."/>
        </authorList>
    </citation>
    <scope>NUCLEOTIDE SEQUENCE</scope>
    <source>
        <strain evidence="3">R3-111a-1</strain>
    </source>
</reference>
<feature type="region of interest" description="Disordered" evidence="1">
    <location>
        <begin position="40"/>
        <end position="84"/>
    </location>
</feature>
<dbReference type="EMBL" id="GL385396">
    <property type="protein sequence ID" value="EJT79176.1"/>
    <property type="molecule type" value="Genomic_DNA"/>
</dbReference>
<keyword evidence="2" id="KW-0812">Transmembrane</keyword>
<dbReference type="EnsemblFungi" id="EJT79176">
    <property type="protein sequence ID" value="EJT79176"/>
    <property type="gene ID" value="GGTG_04264"/>
</dbReference>
<dbReference type="HOGENOM" id="CLU_015639_1_0_1"/>
<keyword evidence="5" id="KW-1185">Reference proteome</keyword>
<dbReference type="RefSeq" id="XP_009220321.1">
    <property type="nucleotide sequence ID" value="XM_009222057.1"/>
</dbReference>
<evidence type="ECO:0000256" key="2">
    <source>
        <dbReference type="SAM" id="Phobius"/>
    </source>
</evidence>
<evidence type="ECO:0000313" key="3">
    <source>
        <dbReference type="EMBL" id="EJT79176.1"/>
    </source>
</evidence>
<evidence type="ECO:0000313" key="4">
    <source>
        <dbReference type="EnsemblFungi" id="EJT79176"/>
    </source>
</evidence>
<feature type="transmembrane region" description="Helical" evidence="2">
    <location>
        <begin position="92"/>
        <end position="117"/>
    </location>
</feature>
<proteinExistence type="predicted"/>
<evidence type="ECO:0000256" key="1">
    <source>
        <dbReference type="SAM" id="MobiDB-lite"/>
    </source>
</evidence>
<evidence type="ECO:0000313" key="5">
    <source>
        <dbReference type="Proteomes" id="UP000006039"/>
    </source>
</evidence>
<dbReference type="VEuPathDB" id="FungiDB:GGTG_04264"/>
<reference evidence="5" key="1">
    <citation type="submission" date="2010-07" db="EMBL/GenBank/DDBJ databases">
        <title>The genome sequence of Gaeumannomyces graminis var. tritici strain R3-111a-1.</title>
        <authorList>
            <consortium name="The Broad Institute Genome Sequencing Platform"/>
            <person name="Ma L.-J."/>
            <person name="Dead R."/>
            <person name="Young S."/>
            <person name="Zeng Q."/>
            <person name="Koehrsen M."/>
            <person name="Alvarado L."/>
            <person name="Berlin A."/>
            <person name="Chapman S.B."/>
            <person name="Chen Z."/>
            <person name="Freedman E."/>
            <person name="Gellesch M."/>
            <person name="Goldberg J."/>
            <person name="Griggs A."/>
            <person name="Gujja S."/>
            <person name="Heilman E.R."/>
            <person name="Heiman D."/>
            <person name="Hepburn T."/>
            <person name="Howarth C."/>
            <person name="Jen D."/>
            <person name="Larson L."/>
            <person name="Mehta T."/>
            <person name="Neiman D."/>
            <person name="Pearson M."/>
            <person name="Roberts A."/>
            <person name="Saif S."/>
            <person name="Shea T."/>
            <person name="Shenoy N."/>
            <person name="Sisk P."/>
            <person name="Stolte C."/>
            <person name="Sykes S."/>
            <person name="Walk T."/>
            <person name="White J."/>
            <person name="Yandava C."/>
            <person name="Haas B."/>
            <person name="Nusbaum C."/>
            <person name="Birren B."/>
        </authorList>
    </citation>
    <scope>NUCLEOTIDE SEQUENCE [LARGE SCALE GENOMIC DNA]</scope>
    <source>
        <strain evidence="5">R3-111a-1</strain>
    </source>
</reference>
<organism evidence="3">
    <name type="scientific">Gaeumannomyces tritici (strain R3-111a-1)</name>
    <name type="common">Wheat and barley take-all root rot fungus</name>
    <name type="synonym">Gaeumannomyces graminis var. tritici</name>
    <dbReference type="NCBI Taxonomy" id="644352"/>
    <lineage>
        <taxon>Eukaryota</taxon>
        <taxon>Fungi</taxon>
        <taxon>Dikarya</taxon>
        <taxon>Ascomycota</taxon>
        <taxon>Pezizomycotina</taxon>
        <taxon>Sordariomycetes</taxon>
        <taxon>Sordariomycetidae</taxon>
        <taxon>Magnaporthales</taxon>
        <taxon>Magnaporthaceae</taxon>
        <taxon>Gaeumannomyces</taxon>
    </lineage>
</organism>
<dbReference type="GeneID" id="20344722"/>
<name>J3NSL3_GAET3</name>
<reference evidence="4" key="5">
    <citation type="submission" date="2018-04" db="UniProtKB">
        <authorList>
            <consortium name="EnsemblFungi"/>
        </authorList>
    </citation>
    <scope>IDENTIFICATION</scope>
    <source>
        <strain evidence="4">R3-111a-1</strain>
    </source>
</reference>
<reference evidence="3" key="2">
    <citation type="submission" date="2010-07" db="EMBL/GenBank/DDBJ databases">
        <authorList>
            <consortium name="The Broad Institute Genome Sequencing Platform"/>
            <consortium name="Broad Institute Genome Sequencing Center for Infectious Disease"/>
            <person name="Ma L.-J."/>
            <person name="Dead R."/>
            <person name="Young S."/>
            <person name="Zeng Q."/>
            <person name="Koehrsen M."/>
            <person name="Alvarado L."/>
            <person name="Berlin A."/>
            <person name="Chapman S.B."/>
            <person name="Chen Z."/>
            <person name="Freedman E."/>
            <person name="Gellesch M."/>
            <person name="Goldberg J."/>
            <person name="Griggs A."/>
            <person name="Gujja S."/>
            <person name="Heilman E.R."/>
            <person name="Heiman D."/>
            <person name="Hepburn T."/>
            <person name="Howarth C."/>
            <person name="Jen D."/>
            <person name="Larson L."/>
            <person name="Mehta T."/>
            <person name="Neiman D."/>
            <person name="Pearson M."/>
            <person name="Roberts A."/>
            <person name="Saif S."/>
            <person name="Shea T."/>
            <person name="Shenoy N."/>
            <person name="Sisk P."/>
            <person name="Stolte C."/>
            <person name="Sykes S."/>
            <person name="Walk T."/>
            <person name="White J."/>
            <person name="Yandava C."/>
            <person name="Haas B."/>
            <person name="Nusbaum C."/>
            <person name="Birren B."/>
        </authorList>
    </citation>
    <scope>NUCLEOTIDE SEQUENCE</scope>
    <source>
        <strain evidence="3">R3-111a-1</strain>
    </source>
</reference>
<keyword evidence="2" id="KW-0472">Membrane</keyword>